<comment type="cofactor">
    <cofactor evidence="14">
        <name>Zn(2+)</name>
        <dbReference type="ChEBI" id="CHEBI:29105"/>
    </cofactor>
    <text evidence="14">Binds 2 Zn(2+) ions.</text>
</comment>
<evidence type="ECO:0000256" key="16">
    <source>
        <dbReference type="RuleBase" id="RU003947"/>
    </source>
</evidence>
<reference evidence="17" key="1">
    <citation type="submission" date="2019-08" db="EMBL/GenBank/DDBJ databases">
        <title>The genome of the North American firefly Photinus pyralis.</title>
        <authorList>
            <consortium name="Photinus pyralis genome working group"/>
            <person name="Fallon T.R."/>
            <person name="Sander Lower S.E."/>
            <person name="Weng J.-K."/>
        </authorList>
    </citation>
    <scope>NUCLEOTIDE SEQUENCE</scope>
    <source>
        <strain evidence="17">TRF0915ILg1</strain>
        <tissue evidence="17">Whole body</tissue>
    </source>
</reference>
<dbReference type="PANTHER" id="PTHR11596:SF83">
    <property type="entry name" value="ALKALINE PHOSPHATASE 4"/>
    <property type="match status" value="1"/>
</dbReference>
<dbReference type="SMART" id="SM00098">
    <property type="entry name" value="alkPPc"/>
    <property type="match status" value="1"/>
</dbReference>
<dbReference type="Proteomes" id="UP000801492">
    <property type="component" value="Unassembled WGS sequence"/>
</dbReference>
<feature type="binding site" evidence="14">
    <location>
        <position position="225"/>
    </location>
    <ligand>
        <name>Mg(2+)</name>
        <dbReference type="ChEBI" id="CHEBI:18420"/>
    </ligand>
</feature>
<feature type="binding site" evidence="14">
    <location>
        <position position="383"/>
    </location>
    <ligand>
        <name>Zn(2+)</name>
        <dbReference type="ChEBI" id="CHEBI:29105"/>
        <label>2</label>
    </ligand>
</feature>
<dbReference type="PANTHER" id="PTHR11596">
    <property type="entry name" value="ALKALINE PHOSPHATASE"/>
    <property type="match status" value="1"/>
</dbReference>
<evidence type="ECO:0000256" key="14">
    <source>
        <dbReference type="PIRSR" id="PIRSR601952-2"/>
    </source>
</evidence>
<evidence type="ECO:0000256" key="6">
    <source>
        <dbReference type="ARBA" id="ARBA00022723"/>
    </source>
</evidence>
<keyword evidence="4" id="KW-1003">Cell membrane</keyword>
<comment type="subcellular location">
    <subcellularLocation>
        <location evidence="1">Cell membrane</location>
        <topology evidence="1">Lipid-anchor</topology>
        <topology evidence="1">GPI-anchor</topology>
    </subcellularLocation>
</comment>
<feature type="binding site" evidence="14">
    <location>
        <position position="378"/>
    </location>
    <ligand>
        <name>Mg(2+)</name>
        <dbReference type="ChEBI" id="CHEBI:18420"/>
    </ligand>
</feature>
<dbReference type="EC" id="3.1.3.1" evidence="3 16"/>
<evidence type="ECO:0000256" key="5">
    <source>
        <dbReference type="ARBA" id="ARBA00022622"/>
    </source>
</evidence>
<evidence type="ECO:0000256" key="13">
    <source>
        <dbReference type="PIRSR" id="PIRSR601952-1"/>
    </source>
</evidence>
<dbReference type="InterPro" id="IPR018299">
    <property type="entry name" value="Alkaline_phosphatase_AS"/>
</dbReference>
<comment type="similarity">
    <text evidence="2 15">Belongs to the alkaline phosphatase family.</text>
</comment>
<dbReference type="PRINTS" id="PR00113">
    <property type="entry name" value="ALKPHPHTASE"/>
</dbReference>
<feature type="binding site" evidence="14">
    <location>
        <position position="109"/>
    </location>
    <ligand>
        <name>Zn(2+)</name>
        <dbReference type="ChEBI" id="CHEBI:29105"/>
        <label>2</label>
    </ligand>
</feature>
<evidence type="ECO:0000256" key="1">
    <source>
        <dbReference type="ARBA" id="ARBA00004609"/>
    </source>
</evidence>
<sequence length="582" mass="65508">MVQLFKSGLFKPLYANKIQIIILFRMMSKQYSLLIVLNIFALSFPASVQKIENFTAHYDPIPPADEEEILLQEKNYWMQDGLQHLKEMLRQEKEERQHVAKNVIIFIGDGMGTTTTTAARIYKGQRNFGKMGEEHSLSFERFPNVALVKTYNVDRQVPDSAGTATALFTGVKSRFKAIGVDVKSSVTEFKEEVYSQSKLDSFMVWAQEAGKDTGIVTTTRITHATPAATYARINNRDWECDTEVPESYRNNIKDIARQLIEDEPGKNFKVILGGGQQQMGYVDYVKEGKCSRGDKLNLTETWINKHENSSAVFAVNNGDLEKVTDDTDFLLGLFDPNHMPFELTRNKNASGSPGLTDMTRKALQILKKNPNGFVLMVEGGLIDQAHHKNYARLAMGETAELDSAISFALNETGEDTLILVTADHSHAFTMNGYAKRGNDILGFGNETMEKDMPYLTLAYGNGPGFDYHYTPNDTMTQAYPWRDVSIDENRLQDPWYQHLGTFTKEDETHGGEDVAIYAKGPNSHLIKGVIEQNYVAHLVSYSACIGPQAILNEYCPGTGTSDGLRVQYSYLLIFSIIFYYVF</sequence>
<dbReference type="GO" id="GO:0098552">
    <property type="term" value="C:side of membrane"/>
    <property type="evidence" value="ECO:0007669"/>
    <property type="project" value="UniProtKB-KW"/>
</dbReference>
<evidence type="ECO:0000256" key="11">
    <source>
        <dbReference type="ARBA" id="ARBA00023180"/>
    </source>
</evidence>
<evidence type="ECO:0000256" key="15">
    <source>
        <dbReference type="RuleBase" id="RU003946"/>
    </source>
</evidence>
<keyword evidence="18" id="KW-1185">Reference proteome</keyword>
<name>A0A8K0CFT2_IGNLU</name>
<dbReference type="PROSITE" id="PS00123">
    <property type="entry name" value="ALKALINE_PHOSPHATASE"/>
    <property type="match status" value="1"/>
</dbReference>
<dbReference type="EMBL" id="VTPC01090178">
    <property type="protein sequence ID" value="KAF2884396.1"/>
    <property type="molecule type" value="Genomic_DNA"/>
</dbReference>
<keyword evidence="7 16" id="KW-0378">Hydrolase</keyword>
<feature type="binding site" evidence="14">
    <location>
        <position position="387"/>
    </location>
    <ligand>
        <name>Zn(2+)</name>
        <dbReference type="ChEBI" id="CHEBI:29105"/>
        <label>2</label>
    </ligand>
</feature>
<evidence type="ECO:0000256" key="2">
    <source>
        <dbReference type="ARBA" id="ARBA00005984"/>
    </source>
</evidence>
<evidence type="ECO:0000256" key="7">
    <source>
        <dbReference type="ARBA" id="ARBA00022801"/>
    </source>
</evidence>
<dbReference type="Gene3D" id="3.40.720.10">
    <property type="entry name" value="Alkaline Phosphatase, subunit A"/>
    <property type="match status" value="1"/>
</dbReference>
<keyword evidence="12" id="KW-0449">Lipoprotein</keyword>
<dbReference type="SUPFAM" id="SSF53649">
    <property type="entry name" value="Alkaline phosphatase-like"/>
    <property type="match status" value="1"/>
</dbReference>
<feature type="binding site" evidence="14">
    <location>
        <position position="509"/>
    </location>
    <ligand>
        <name>Zn(2+)</name>
        <dbReference type="ChEBI" id="CHEBI:29105"/>
        <label>2</label>
    </ligand>
</feature>
<evidence type="ECO:0000256" key="3">
    <source>
        <dbReference type="ARBA" id="ARBA00012647"/>
    </source>
</evidence>
<dbReference type="GO" id="GO:0046872">
    <property type="term" value="F:metal ion binding"/>
    <property type="evidence" value="ECO:0007669"/>
    <property type="project" value="UniProtKB-KW"/>
</dbReference>
<evidence type="ECO:0000313" key="17">
    <source>
        <dbReference type="EMBL" id="KAF2884396.1"/>
    </source>
</evidence>
<evidence type="ECO:0000256" key="12">
    <source>
        <dbReference type="ARBA" id="ARBA00023288"/>
    </source>
</evidence>
<protein>
    <recommendedName>
        <fullName evidence="3 16">Alkaline phosphatase</fullName>
        <ecNumber evidence="3 16">3.1.3.1</ecNumber>
    </recommendedName>
</protein>
<accession>A0A8K0CFT2</accession>
<comment type="catalytic activity">
    <reaction evidence="16">
        <text>a phosphate monoester + H2O = an alcohol + phosphate</text>
        <dbReference type="Rhea" id="RHEA:15017"/>
        <dbReference type="ChEBI" id="CHEBI:15377"/>
        <dbReference type="ChEBI" id="CHEBI:30879"/>
        <dbReference type="ChEBI" id="CHEBI:43474"/>
        <dbReference type="ChEBI" id="CHEBI:67140"/>
        <dbReference type="EC" id="3.1.3.1"/>
    </reaction>
</comment>
<evidence type="ECO:0000256" key="10">
    <source>
        <dbReference type="ARBA" id="ARBA00023136"/>
    </source>
</evidence>
<keyword evidence="11" id="KW-0325">Glycoprotein</keyword>
<keyword evidence="5" id="KW-0336">GPI-anchor</keyword>
<feature type="binding site" evidence="14">
    <location>
        <position position="424"/>
    </location>
    <ligand>
        <name>Zn(2+)</name>
        <dbReference type="ChEBI" id="CHEBI:29105"/>
        <label>2</label>
    </ligand>
</feature>
<evidence type="ECO:0000256" key="8">
    <source>
        <dbReference type="ARBA" id="ARBA00022833"/>
    </source>
</evidence>
<feature type="active site" description="Phosphoserine intermediate" evidence="13">
    <location>
        <position position="160"/>
    </location>
</feature>
<comment type="caution">
    <text evidence="17">The sequence shown here is derived from an EMBL/GenBank/DDBJ whole genome shotgun (WGS) entry which is preliminary data.</text>
</comment>
<organism evidence="17 18">
    <name type="scientific">Ignelater luminosus</name>
    <name type="common">Cucubano</name>
    <name type="synonym">Pyrophorus luminosus</name>
    <dbReference type="NCBI Taxonomy" id="2038154"/>
    <lineage>
        <taxon>Eukaryota</taxon>
        <taxon>Metazoa</taxon>
        <taxon>Ecdysozoa</taxon>
        <taxon>Arthropoda</taxon>
        <taxon>Hexapoda</taxon>
        <taxon>Insecta</taxon>
        <taxon>Pterygota</taxon>
        <taxon>Neoptera</taxon>
        <taxon>Endopterygota</taxon>
        <taxon>Coleoptera</taxon>
        <taxon>Polyphaga</taxon>
        <taxon>Elateriformia</taxon>
        <taxon>Elateroidea</taxon>
        <taxon>Elateridae</taxon>
        <taxon>Agrypninae</taxon>
        <taxon>Pyrophorini</taxon>
        <taxon>Ignelater</taxon>
    </lineage>
</organism>
<keyword evidence="10" id="KW-0472">Membrane</keyword>
<evidence type="ECO:0000313" key="18">
    <source>
        <dbReference type="Proteomes" id="UP000801492"/>
    </source>
</evidence>
<dbReference type="AlphaFoldDB" id="A0A8K0CFT2"/>
<comment type="cofactor">
    <cofactor evidence="14">
        <name>Mg(2+)</name>
        <dbReference type="ChEBI" id="CHEBI:18420"/>
    </cofactor>
    <text evidence="14">Binds 1 Mg(2+) ion.</text>
</comment>
<evidence type="ECO:0000256" key="9">
    <source>
        <dbReference type="ARBA" id="ARBA00022842"/>
    </source>
</evidence>
<keyword evidence="9 14" id="KW-0460">Magnesium</keyword>
<dbReference type="GO" id="GO:0005886">
    <property type="term" value="C:plasma membrane"/>
    <property type="evidence" value="ECO:0007669"/>
    <property type="project" value="UniProtKB-SubCell"/>
</dbReference>
<feature type="binding site" evidence="14">
    <location>
        <position position="223"/>
    </location>
    <ligand>
        <name>Mg(2+)</name>
        <dbReference type="ChEBI" id="CHEBI:18420"/>
    </ligand>
</feature>
<evidence type="ECO:0000256" key="4">
    <source>
        <dbReference type="ARBA" id="ARBA00022475"/>
    </source>
</evidence>
<dbReference type="InterPro" id="IPR001952">
    <property type="entry name" value="Alkaline_phosphatase"/>
</dbReference>
<dbReference type="GO" id="GO:0004035">
    <property type="term" value="F:alkaline phosphatase activity"/>
    <property type="evidence" value="ECO:0007669"/>
    <property type="project" value="UniProtKB-EC"/>
</dbReference>
<keyword evidence="8 14" id="KW-0862">Zinc</keyword>
<dbReference type="OrthoDB" id="5818554at2759"/>
<dbReference type="CDD" id="cd16012">
    <property type="entry name" value="ALP"/>
    <property type="match status" value="1"/>
</dbReference>
<proteinExistence type="inferred from homology"/>
<gene>
    <name evidence="17" type="ORF">ILUMI_21775</name>
</gene>
<dbReference type="FunFam" id="3.40.720.10:FF:000008">
    <property type="entry name" value="Alkaline phosphatase"/>
    <property type="match status" value="1"/>
</dbReference>
<dbReference type="Pfam" id="PF00245">
    <property type="entry name" value="Alk_phosphatase"/>
    <property type="match status" value="1"/>
</dbReference>
<feature type="binding site" evidence="14">
    <location>
        <position position="423"/>
    </location>
    <ligand>
        <name>Zn(2+)</name>
        <dbReference type="ChEBI" id="CHEBI:29105"/>
        <label>2</label>
    </ligand>
</feature>
<feature type="binding site" evidence="14">
    <location>
        <position position="109"/>
    </location>
    <ligand>
        <name>Mg(2+)</name>
        <dbReference type="ChEBI" id="CHEBI:18420"/>
    </ligand>
</feature>
<dbReference type="InterPro" id="IPR017850">
    <property type="entry name" value="Alkaline_phosphatase_core_sf"/>
</dbReference>
<keyword evidence="6 14" id="KW-0479">Metal-binding</keyword>